<reference evidence="2 3" key="1">
    <citation type="journal article" date="2018" name="PLoS ONE">
        <title>The draft genome of Kipferlia bialata reveals reductive genome evolution in fornicate parasites.</title>
        <authorList>
            <person name="Tanifuji G."/>
            <person name="Takabayashi S."/>
            <person name="Kume K."/>
            <person name="Takagi M."/>
            <person name="Nakayama T."/>
            <person name="Kamikawa R."/>
            <person name="Inagaki Y."/>
            <person name="Hashimoto T."/>
        </authorList>
    </citation>
    <scope>NUCLEOTIDE SEQUENCE [LARGE SCALE GENOMIC DNA]</scope>
    <source>
        <strain evidence="2">NY0173</strain>
    </source>
</reference>
<feature type="non-terminal residue" evidence="2">
    <location>
        <position position="1"/>
    </location>
</feature>
<organism evidence="2 3">
    <name type="scientific">Kipferlia bialata</name>
    <dbReference type="NCBI Taxonomy" id="797122"/>
    <lineage>
        <taxon>Eukaryota</taxon>
        <taxon>Metamonada</taxon>
        <taxon>Carpediemonas-like organisms</taxon>
        <taxon>Kipferlia</taxon>
    </lineage>
</organism>
<name>A0A9K3D707_9EUKA</name>
<dbReference type="AlphaFoldDB" id="A0A9K3D707"/>
<dbReference type="Proteomes" id="UP000265618">
    <property type="component" value="Unassembled WGS sequence"/>
</dbReference>
<evidence type="ECO:0000313" key="3">
    <source>
        <dbReference type="Proteomes" id="UP000265618"/>
    </source>
</evidence>
<evidence type="ECO:0000313" key="2">
    <source>
        <dbReference type="EMBL" id="GIQ89332.1"/>
    </source>
</evidence>
<sequence length="211" mass="23327">ALVDRLSELDQSLQKSNADWAVKWRQRVEMLDARFDAVSGYLKEMRTKVDVCIATRVEEVQQIESRLVRAIEILREGVVTKAETPDIRRGLWTKVDKTDLPGMPASASMTQGMDPFGGDMTLLRAPTAASALNTPSGRNRSVSGLAASSAEHDGAREALARALSVEDMQIQMTDARPIPDREILEPPSGRTVTAAERAWMKQSDWGNDYVE</sequence>
<feature type="region of interest" description="Disordered" evidence="1">
    <location>
        <begin position="131"/>
        <end position="151"/>
    </location>
</feature>
<dbReference type="OrthoDB" id="10252424at2759"/>
<evidence type="ECO:0000256" key="1">
    <source>
        <dbReference type="SAM" id="MobiDB-lite"/>
    </source>
</evidence>
<protein>
    <submittedName>
        <fullName evidence="2">Uncharacterized protein</fullName>
    </submittedName>
</protein>
<dbReference type="EMBL" id="BDIP01004932">
    <property type="protein sequence ID" value="GIQ89332.1"/>
    <property type="molecule type" value="Genomic_DNA"/>
</dbReference>
<proteinExistence type="predicted"/>
<gene>
    <name evidence="2" type="ORF">KIPB_011771</name>
</gene>
<feature type="compositionally biased region" description="Polar residues" evidence="1">
    <location>
        <begin position="131"/>
        <end position="142"/>
    </location>
</feature>
<accession>A0A9K3D707</accession>
<comment type="caution">
    <text evidence="2">The sequence shown here is derived from an EMBL/GenBank/DDBJ whole genome shotgun (WGS) entry which is preliminary data.</text>
</comment>
<keyword evidence="3" id="KW-1185">Reference proteome</keyword>